<evidence type="ECO:0000256" key="5">
    <source>
        <dbReference type="ARBA" id="ARBA00022723"/>
    </source>
</evidence>
<organism evidence="16 17">
    <name type="scientific">Coffea canephora</name>
    <name type="common">Robusta coffee</name>
    <dbReference type="NCBI Taxonomy" id="49390"/>
    <lineage>
        <taxon>Eukaryota</taxon>
        <taxon>Viridiplantae</taxon>
        <taxon>Streptophyta</taxon>
        <taxon>Embryophyta</taxon>
        <taxon>Tracheophyta</taxon>
        <taxon>Spermatophyta</taxon>
        <taxon>Magnoliopsida</taxon>
        <taxon>eudicotyledons</taxon>
        <taxon>Gunneridae</taxon>
        <taxon>Pentapetalae</taxon>
        <taxon>asterids</taxon>
        <taxon>lamiids</taxon>
        <taxon>Gentianales</taxon>
        <taxon>Rubiaceae</taxon>
        <taxon>Ixoroideae</taxon>
        <taxon>Gardenieae complex</taxon>
        <taxon>Bertiereae - Coffeeae clade</taxon>
        <taxon>Coffeeae</taxon>
        <taxon>Coffea</taxon>
    </lineage>
</organism>
<reference evidence="17" key="1">
    <citation type="journal article" date="2014" name="Science">
        <title>The coffee genome provides insight into the convergent evolution of caffeine biosynthesis.</title>
        <authorList>
            <person name="Denoeud F."/>
            <person name="Carretero-Paulet L."/>
            <person name="Dereeper A."/>
            <person name="Droc G."/>
            <person name="Guyot R."/>
            <person name="Pietrella M."/>
            <person name="Zheng C."/>
            <person name="Alberti A."/>
            <person name="Anthony F."/>
            <person name="Aprea G."/>
            <person name="Aury J.M."/>
            <person name="Bento P."/>
            <person name="Bernard M."/>
            <person name="Bocs S."/>
            <person name="Campa C."/>
            <person name="Cenci A."/>
            <person name="Combes M.C."/>
            <person name="Crouzillat D."/>
            <person name="Da Silva C."/>
            <person name="Daddiego L."/>
            <person name="De Bellis F."/>
            <person name="Dussert S."/>
            <person name="Garsmeur O."/>
            <person name="Gayraud T."/>
            <person name="Guignon V."/>
            <person name="Jahn K."/>
            <person name="Jamilloux V."/>
            <person name="Joet T."/>
            <person name="Labadie K."/>
            <person name="Lan T."/>
            <person name="Leclercq J."/>
            <person name="Lepelley M."/>
            <person name="Leroy T."/>
            <person name="Li L.T."/>
            <person name="Librado P."/>
            <person name="Lopez L."/>
            <person name="Munoz A."/>
            <person name="Noel B."/>
            <person name="Pallavicini A."/>
            <person name="Perrotta G."/>
            <person name="Poncet V."/>
            <person name="Pot D."/>
            <person name="Priyono X."/>
            <person name="Rigoreau M."/>
            <person name="Rouard M."/>
            <person name="Rozas J."/>
            <person name="Tranchant-Dubreuil C."/>
            <person name="VanBuren R."/>
            <person name="Zhang Q."/>
            <person name="Andrade A.C."/>
            <person name="Argout X."/>
            <person name="Bertrand B."/>
            <person name="de Kochko A."/>
            <person name="Graziosi G."/>
            <person name="Henry R.J."/>
            <person name="Jayarama X."/>
            <person name="Ming R."/>
            <person name="Nagai C."/>
            <person name="Rounsley S."/>
            <person name="Sankoff D."/>
            <person name="Giuliano G."/>
            <person name="Albert V.A."/>
            <person name="Wincker P."/>
            <person name="Lashermes P."/>
        </authorList>
    </citation>
    <scope>NUCLEOTIDE SEQUENCE [LARGE SCALE GENOMIC DNA]</scope>
    <source>
        <strain evidence="17">cv. DH200-94</strain>
    </source>
</reference>
<name>A0A068VBC2_COFCA</name>
<dbReference type="PROSITE" id="PS01359">
    <property type="entry name" value="ZF_PHD_1"/>
    <property type="match status" value="1"/>
</dbReference>
<dbReference type="SUPFAM" id="SSF57850">
    <property type="entry name" value="RING/U-box"/>
    <property type="match status" value="1"/>
</dbReference>
<evidence type="ECO:0000256" key="2">
    <source>
        <dbReference type="ARBA" id="ARBA00004906"/>
    </source>
</evidence>
<dbReference type="InterPro" id="IPR003105">
    <property type="entry name" value="SRA_YDG"/>
</dbReference>
<dbReference type="InterPro" id="IPR015947">
    <property type="entry name" value="PUA-like_sf"/>
</dbReference>
<dbReference type="PANTHER" id="PTHR14140">
    <property type="entry name" value="E3 UBIQUITIN-PROTEIN LIGASE UHRF-RELATED"/>
    <property type="match status" value="1"/>
</dbReference>
<protein>
    <recommendedName>
        <fullName evidence="3">RING-type E3 ubiquitin transferase</fullName>
        <ecNumber evidence="3">2.3.2.27</ecNumber>
    </recommendedName>
</protein>
<dbReference type="STRING" id="49390.A0A068VBC2"/>
<accession>A0A068VBC2</accession>
<feature type="domain" description="RING-type" evidence="14">
    <location>
        <begin position="549"/>
        <end position="606"/>
    </location>
</feature>
<comment type="catalytic activity">
    <reaction evidence="1">
        <text>S-ubiquitinyl-[E2 ubiquitin-conjugating enzyme]-L-cysteine + [acceptor protein]-L-lysine = [E2 ubiquitin-conjugating enzyme]-L-cysteine + N(6)-ubiquitinyl-[acceptor protein]-L-lysine.</text>
        <dbReference type="EC" id="2.3.2.27"/>
    </reaction>
</comment>
<keyword evidence="6 11" id="KW-0863">Zinc-finger</keyword>
<dbReference type="Gramene" id="CDP18120">
    <property type="protein sequence ID" value="CDP18120"/>
    <property type="gene ID" value="GSCOC_T00004297001"/>
</dbReference>
<dbReference type="InterPro" id="IPR019786">
    <property type="entry name" value="Zinc_finger_PHD-type_CS"/>
</dbReference>
<dbReference type="EC" id="2.3.2.27" evidence="3"/>
<dbReference type="InterPro" id="IPR001965">
    <property type="entry name" value="Znf_PHD"/>
</dbReference>
<keyword evidence="10 12" id="KW-0539">Nucleus</keyword>
<evidence type="ECO:0000259" key="14">
    <source>
        <dbReference type="PROSITE" id="PS50089"/>
    </source>
</evidence>
<feature type="compositionally biased region" description="Basic and acidic residues" evidence="13">
    <location>
        <begin position="637"/>
        <end position="650"/>
    </location>
</feature>
<dbReference type="InterPro" id="IPR045134">
    <property type="entry name" value="UHRF1/2-like"/>
</dbReference>
<keyword evidence="17" id="KW-1185">Reference proteome</keyword>
<dbReference type="PROSITE" id="PS00518">
    <property type="entry name" value="ZF_RING_1"/>
    <property type="match status" value="1"/>
</dbReference>
<dbReference type="SUPFAM" id="SSF88697">
    <property type="entry name" value="PUA domain-like"/>
    <property type="match status" value="1"/>
</dbReference>
<dbReference type="InterPro" id="IPR036987">
    <property type="entry name" value="SRA-YDG_sf"/>
</dbReference>
<dbReference type="GO" id="GO:0003677">
    <property type="term" value="F:DNA binding"/>
    <property type="evidence" value="ECO:0007669"/>
    <property type="project" value="UniProtKB-KW"/>
</dbReference>
<dbReference type="PhylomeDB" id="A0A068VBC2"/>
<keyword evidence="8" id="KW-0862">Zinc</keyword>
<dbReference type="EMBL" id="HG739296">
    <property type="protein sequence ID" value="CDP18120.1"/>
    <property type="molecule type" value="Genomic_DNA"/>
</dbReference>
<dbReference type="OrthoDB" id="2270193at2759"/>
<gene>
    <name evidence="16" type="ORF">GSCOC_T00004297001</name>
</gene>
<feature type="domain" description="YDG" evidence="15">
    <location>
        <begin position="328"/>
        <end position="453"/>
    </location>
</feature>
<dbReference type="InParanoid" id="A0A068VBC2"/>
<evidence type="ECO:0000256" key="7">
    <source>
        <dbReference type="ARBA" id="ARBA00022786"/>
    </source>
</evidence>
<dbReference type="PROSITE" id="PS50089">
    <property type="entry name" value="ZF_RING_2"/>
    <property type="match status" value="1"/>
</dbReference>
<evidence type="ECO:0000313" key="16">
    <source>
        <dbReference type="EMBL" id="CDP18120.1"/>
    </source>
</evidence>
<evidence type="ECO:0000256" key="11">
    <source>
        <dbReference type="PROSITE-ProRule" id="PRU00175"/>
    </source>
</evidence>
<dbReference type="Pfam" id="PF02182">
    <property type="entry name" value="SAD_SRA"/>
    <property type="match status" value="1"/>
</dbReference>
<dbReference type="Gene3D" id="3.30.40.10">
    <property type="entry name" value="Zinc/RING finger domain, C3HC4 (zinc finger)"/>
    <property type="match status" value="2"/>
</dbReference>
<evidence type="ECO:0000256" key="4">
    <source>
        <dbReference type="ARBA" id="ARBA00022679"/>
    </source>
</evidence>
<comment type="subcellular location">
    <subcellularLocation>
        <location evidence="12">Nucleus</location>
    </subcellularLocation>
</comment>
<evidence type="ECO:0000256" key="6">
    <source>
        <dbReference type="ARBA" id="ARBA00022771"/>
    </source>
</evidence>
<dbReference type="InterPro" id="IPR001841">
    <property type="entry name" value="Znf_RING"/>
</dbReference>
<dbReference type="PROSITE" id="PS51015">
    <property type="entry name" value="YDG"/>
    <property type="match status" value="1"/>
</dbReference>
<evidence type="ECO:0000256" key="13">
    <source>
        <dbReference type="SAM" id="MobiDB-lite"/>
    </source>
</evidence>
<dbReference type="SMART" id="SM00466">
    <property type="entry name" value="SRA"/>
    <property type="match status" value="1"/>
</dbReference>
<proteinExistence type="predicted"/>
<evidence type="ECO:0000259" key="15">
    <source>
        <dbReference type="PROSITE" id="PS51015"/>
    </source>
</evidence>
<dbReference type="GO" id="GO:0061630">
    <property type="term" value="F:ubiquitin protein ligase activity"/>
    <property type="evidence" value="ECO:0007669"/>
    <property type="project" value="UniProtKB-EC"/>
</dbReference>
<dbReference type="SMART" id="SM00184">
    <property type="entry name" value="RING"/>
    <property type="match status" value="2"/>
</dbReference>
<evidence type="ECO:0000256" key="8">
    <source>
        <dbReference type="ARBA" id="ARBA00022833"/>
    </source>
</evidence>
<dbReference type="CDD" id="cd15489">
    <property type="entry name" value="PHD_SF"/>
    <property type="match status" value="1"/>
</dbReference>
<evidence type="ECO:0000256" key="9">
    <source>
        <dbReference type="ARBA" id="ARBA00023125"/>
    </source>
</evidence>
<feature type="region of interest" description="Disordered" evidence="13">
    <location>
        <begin position="637"/>
        <end position="733"/>
    </location>
</feature>
<dbReference type="GO" id="GO:0044027">
    <property type="term" value="P:negative regulation of gene expression via chromosomal CpG island methylation"/>
    <property type="evidence" value="ECO:0007669"/>
    <property type="project" value="TreeGrafter"/>
</dbReference>
<dbReference type="Pfam" id="PF13445">
    <property type="entry name" value="zf-RING_UBOX"/>
    <property type="match status" value="1"/>
</dbReference>
<dbReference type="UniPathway" id="UPA00143"/>
<evidence type="ECO:0000256" key="3">
    <source>
        <dbReference type="ARBA" id="ARBA00012483"/>
    </source>
</evidence>
<dbReference type="InterPro" id="IPR011011">
    <property type="entry name" value="Znf_FYVE_PHD"/>
</dbReference>
<comment type="pathway">
    <text evidence="2">Protein modification; protein ubiquitination.</text>
</comment>
<feature type="compositionally biased region" description="Polar residues" evidence="13">
    <location>
        <begin position="656"/>
        <end position="666"/>
    </location>
</feature>
<keyword evidence="4" id="KW-0808">Transferase</keyword>
<dbReference type="GO" id="GO:0005634">
    <property type="term" value="C:nucleus"/>
    <property type="evidence" value="ECO:0007669"/>
    <property type="project" value="UniProtKB-SubCell"/>
</dbReference>
<dbReference type="InterPro" id="IPR027370">
    <property type="entry name" value="Znf-RING_euk"/>
</dbReference>
<keyword evidence="5" id="KW-0479">Metal-binding</keyword>
<dbReference type="InterPro" id="IPR013083">
    <property type="entry name" value="Znf_RING/FYVE/PHD"/>
</dbReference>
<keyword evidence="7" id="KW-0833">Ubl conjugation pathway</keyword>
<dbReference type="Proteomes" id="UP000295252">
    <property type="component" value="Unassembled WGS sequence"/>
</dbReference>
<evidence type="ECO:0000256" key="12">
    <source>
        <dbReference type="PROSITE-ProRule" id="PRU00358"/>
    </source>
</evidence>
<keyword evidence="9" id="KW-0238">DNA-binding</keyword>
<dbReference type="GO" id="GO:0016567">
    <property type="term" value="P:protein ubiquitination"/>
    <property type="evidence" value="ECO:0007669"/>
    <property type="project" value="UniProtKB-UniPathway"/>
</dbReference>
<dbReference type="PANTHER" id="PTHR14140:SF39">
    <property type="entry name" value="E3 UBIQUITIN-PROTEIN LIGASE ORTHRUS 2-LIKE"/>
    <property type="match status" value="1"/>
</dbReference>
<dbReference type="SMART" id="SM00249">
    <property type="entry name" value="PHD"/>
    <property type="match status" value="1"/>
</dbReference>
<dbReference type="AlphaFoldDB" id="A0A068VBC2"/>
<dbReference type="Gene3D" id="2.30.280.10">
    <property type="entry name" value="SRA-YDG"/>
    <property type="match status" value="1"/>
</dbReference>
<dbReference type="GO" id="GO:0008270">
    <property type="term" value="F:zinc ion binding"/>
    <property type="evidence" value="ECO:0007669"/>
    <property type="project" value="UniProtKB-KW"/>
</dbReference>
<evidence type="ECO:0000256" key="10">
    <source>
        <dbReference type="ARBA" id="ARBA00023242"/>
    </source>
</evidence>
<evidence type="ECO:0000256" key="1">
    <source>
        <dbReference type="ARBA" id="ARBA00000900"/>
    </source>
</evidence>
<evidence type="ECO:0000313" key="17">
    <source>
        <dbReference type="Proteomes" id="UP000295252"/>
    </source>
</evidence>
<dbReference type="SUPFAM" id="SSF57903">
    <property type="entry name" value="FYVE/PHD zinc finger"/>
    <property type="match status" value="1"/>
</dbReference>
<dbReference type="InterPro" id="IPR017907">
    <property type="entry name" value="Znf_RING_CS"/>
</dbReference>
<sequence length="733" mass="82383">MVQVSNRGDEDQQQLLPVDGDGTCMACKKTPELDRTVTCGTCNTPWHVDCLVEGPTTLVEILSFICPDCSGGGLTGAPAPVSSSNGDLVTKIRAIEADGSLTEREKAKKRQELFAGKGVDKDEQKRKGKEKMNEALALLSQSIKCSFCMQLPERPVTNCLVSLILTSFFVQCEGFTWDCLKLFLVISVQFINVELYINVNRKKIRTMKIRNSFGSFINKGHWLFIELYSLLNILVLPNLVYGSPSTYFRLRSKLVINSPHLLFSIVTYIEKSFKHSKGPSDCFITPCHPLRRSGSIYCDPSEVVMEKFSSSCYFSFIVSPMHMCRLFGGRDLSGNKRTNKDQSFDQEFKNFNEALRVSCKKGYPVRVISGGLDIILIVAFDELLSHQNLKVISNDSKIGATSCLKAQLGSYKEKRSSYAPEKDLRYDGIYRIEKCWRKVGQQGFKVCRYLFVRCDNEPAPWTSDEDGDCPRALPDVPELQQAIDIFERRESPSWDYDDGETCWKWKMPPPPSKEKVIEAKPEDIERARRAFKKSRHDSLRENLLKEFSCLLCKKVMNLPVTTPCAHNFCKSCLEDCFSGQAFIRERTCKGGRQLRAQKNCMKCPVCPSDISEFLQNMQVNREVMTAIEDIQAKLEEDEKTMEDSGEHGVDAEQESPGDQPSDTEIASLNAEDVGSNGSALKRKSVDGCLSTENKRQKADNGHGISDETENVHADANGSPSSPLHLRPNDEIFS</sequence>